<dbReference type="InterPro" id="IPR058240">
    <property type="entry name" value="rSAM_sf"/>
</dbReference>
<dbReference type="Pfam" id="PF13186">
    <property type="entry name" value="SPASM"/>
    <property type="match status" value="1"/>
</dbReference>
<keyword evidence="4" id="KW-0479">Metal-binding</keyword>
<dbReference type="Pfam" id="PF04055">
    <property type="entry name" value="Radical_SAM"/>
    <property type="match status" value="1"/>
</dbReference>
<keyword evidence="5" id="KW-0408">Iron</keyword>
<keyword evidence="3" id="KW-0949">S-adenosyl-L-methionine</keyword>
<keyword evidence="6" id="KW-0411">Iron-sulfur</keyword>
<evidence type="ECO:0000256" key="1">
    <source>
        <dbReference type="ARBA" id="ARBA00001966"/>
    </source>
</evidence>
<dbReference type="NCBIfam" id="TIGR04085">
    <property type="entry name" value="rSAM_more_4Fe4S"/>
    <property type="match status" value="1"/>
</dbReference>
<dbReference type="InterPro" id="IPR013785">
    <property type="entry name" value="Aldolase_TIM"/>
</dbReference>
<protein>
    <submittedName>
        <fullName evidence="8">Radical SAM/SPASM domain-containing protein</fullName>
    </submittedName>
</protein>
<dbReference type="Gene3D" id="3.20.20.70">
    <property type="entry name" value="Aldolase class I"/>
    <property type="match status" value="1"/>
</dbReference>
<evidence type="ECO:0000256" key="2">
    <source>
        <dbReference type="ARBA" id="ARBA00022485"/>
    </source>
</evidence>
<reference evidence="9" key="1">
    <citation type="submission" date="2016-10" db="EMBL/GenBank/DDBJ databases">
        <title>The complete genome sequence of the rumen bacterium Butyrivibrio hungatei MB2003.</title>
        <authorList>
            <person name="Palevich N."/>
            <person name="Kelly W.J."/>
            <person name="Leahy S.C."/>
            <person name="Altermann E."/>
            <person name="Rakonjac J."/>
            <person name="Attwood G.T."/>
        </authorList>
    </citation>
    <scope>NUCLEOTIDE SEQUENCE [LARGE SCALE GENOMIC DNA]</scope>
    <source>
        <strain evidence="9">MB2003</strain>
    </source>
</reference>
<dbReference type="KEGG" id="bhu:bhn_I0331"/>
<dbReference type="InterPro" id="IPR023885">
    <property type="entry name" value="4Fe4S-binding_SPASM_dom"/>
</dbReference>
<dbReference type="InterPro" id="IPR007197">
    <property type="entry name" value="rSAM"/>
</dbReference>
<dbReference type="SMART" id="SM00729">
    <property type="entry name" value="Elp3"/>
    <property type="match status" value="1"/>
</dbReference>
<sequence>MNNNDIKISHLDLQYDVRNEFFEKPILKQLFFELTLNCNEHCWHCGSRCGDVRATEMAPQEWKDILDQIKEDFNGSLPQINVTGGEPLLYPGFEEVMSYAHSLGFKWGMTSNAILITPEVARMLQKCGMNTISVSIDGLPETHDRIRGLQGGYKRAMEGIQNLIDLKCFGSIMVTTVVNHETVRELDSLYEVMCDFDIDSWRIMGIEPIGRALDHPELLLTDDDHRYIMDFIRSKRADNEPVTYGCCHYLGLDYEKEVRDWYFFCMAGVTVASITVTGDVYGCLDIDRNQPGVIQGNIHDRRFSDIWKNEFKAFRRDRAEDNEKCANCKSRKYCMGGAFHTWDLVNKTQRLCLIDALDREKHEQ</sequence>
<dbReference type="InterPro" id="IPR050377">
    <property type="entry name" value="Radical_SAM_PqqE_MftC-like"/>
</dbReference>
<proteinExistence type="predicted"/>
<dbReference type="SFLD" id="SFLDG01067">
    <property type="entry name" value="SPASM/twitch_domain_containing"/>
    <property type="match status" value="1"/>
</dbReference>
<dbReference type="RefSeq" id="WP_071175149.1">
    <property type="nucleotide sequence ID" value="NZ_CP017831.1"/>
</dbReference>
<evidence type="ECO:0000313" key="8">
    <source>
        <dbReference type="EMBL" id="AOZ95365.1"/>
    </source>
</evidence>
<evidence type="ECO:0000256" key="5">
    <source>
        <dbReference type="ARBA" id="ARBA00023004"/>
    </source>
</evidence>
<evidence type="ECO:0000313" key="9">
    <source>
        <dbReference type="Proteomes" id="UP000179284"/>
    </source>
</evidence>
<dbReference type="GO" id="GO:0003824">
    <property type="term" value="F:catalytic activity"/>
    <property type="evidence" value="ECO:0007669"/>
    <property type="project" value="InterPro"/>
</dbReference>
<dbReference type="GO" id="GO:0046872">
    <property type="term" value="F:metal ion binding"/>
    <property type="evidence" value="ECO:0007669"/>
    <property type="project" value="UniProtKB-KW"/>
</dbReference>
<keyword evidence="2" id="KW-0004">4Fe-4S</keyword>
<name>A0A1D9NZK3_9FIRM</name>
<dbReference type="AlphaFoldDB" id="A0A1D9NZK3"/>
<dbReference type="PANTHER" id="PTHR11228">
    <property type="entry name" value="RADICAL SAM DOMAIN PROTEIN"/>
    <property type="match status" value="1"/>
</dbReference>
<comment type="cofactor">
    <cofactor evidence="1">
        <name>[4Fe-4S] cluster</name>
        <dbReference type="ChEBI" id="CHEBI:49883"/>
    </cofactor>
</comment>
<evidence type="ECO:0000256" key="3">
    <source>
        <dbReference type="ARBA" id="ARBA00022691"/>
    </source>
</evidence>
<dbReference type="OrthoDB" id="9810775at2"/>
<accession>A0A1D9NZK3</accession>
<evidence type="ECO:0000256" key="6">
    <source>
        <dbReference type="ARBA" id="ARBA00023014"/>
    </source>
</evidence>
<evidence type="ECO:0000259" key="7">
    <source>
        <dbReference type="PROSITE" id="PS51918"/>
    </source>
</evidence>
<dbReference type="EMBL" id="CP017831">
    <property type="protein sequence ID" value="AOZ95365.1"/>
    <property type="molecule type" value="Genomic_DNA"/>
</dbReference>
<organism evidence="8 9">
    <name type="scientific">Butyrivibrio hungatei</name>
    <dbReference type="NCBI Taxonomy" id="185008"/>
    <lineage>
        <taxon>Bacteria</taxon>
        <taxon>Bacillati</taxon>
        <taxon>Bacillota</taxon>
        <taxon>Clostridia</taxon>
        <taxon>Lachnospirales</taxon>
        <taxon>Lachnospiraceae</taxon>
        <taxon>Butyrivibrio</taxon>
    </lineage>
</organism>
<dbReference type="PANTHER" id="PTHR11228:SF7">
    <property type="entry name" value="PQQA PEPTIDE CYCLASE"/>
    <property type="match status" value="1"/>
</dbReference>
<dbReference type="SFLD" id="SFLDG01386">
    <property type="entry name" value="main_SPASM_domain-containing"/>
    <property type="match status" value="1"/>
</dbReference>
<dbReference type="PIRSF" id="PIRSF037420">
    <property type="entry name" value="PQQ_syn_pqqE"/>
    <property type="match status" value="1"/>
</dbReference>
<dbReference type="Proteomes" id="UP000179284">
    <property type="component" value="Chromosome I"/>
</dbReference>
<dbReference type="InterPro" id="IPR006638">
    <property type="entry name" value="Elp3/MiaA/NifB-like_rSAM"/>
</dbReference>
<dbReference type="SFLD" id="SFLDS00029">
    <property type="entry name" value="Radical_SAM"/>
    <property type="match status" value="1"/>
</dbReference>
<feature type="domain" description="Radical SAM core" evidence="7">
    <location>
        <begin position="24"/>
        <end position="238"/>
    </location>
</feature>
<dbReference type="InterPro" id="IPR017200">
    <property type="entry name" value="PqqE-like"/>
</dbReference>
<dbReference type="PROSITE" id="PS51918">
    <property type="entry name" value="RADICAL_SAM"/>
    <property type="match status" value="1"/>
</dbReference>
<gene>
    <name evidence="8" type="ORF">bhn_I0331</name>
</gene>
<evidence type="ECO:0000256" key="4">
    <source>
        <dbReference type="ARBA" id="ARBA00022723"/>
    </source>
</evidence>
<dbReference type="CDD" id="cd01335">
    <property type="entry name" value="Radical_SAM"/>
    <property type="match status" value="1"/>
</dbReference>
<dbReference type="SUPFAM" id="SSF102114">
    <property type="entry name" value="Radical SAM enzymes"/>
    <property type="match status" value="1"/>
</dbReference>
<dbReference type="GO" id="GO:0051539">
    <property type="term" value="F:4 iron, 4 sulfur cluster binding"/>
    <property type="evidence" value="ECO:0007669"/>
    <property type="project" value="UniProtKB-KW"/>
</dbReference>
<keyword evidence="9" id="KW-1185">Reference proteome</keyword>